<name>A0A212C4P2_CEREH</name>
<accession>A0A212C4P2</accession>
<dbReference type="EMBL" id="MKHE01000030">
    <property type="protein sequence ID" value="OWK00971.1"/>
    <property type="molecule type" value="Genomic_DNA"/>
</dbReference>
<feature type="compositionally biased region" description="Pro residues" evidence="1">
    <location>
        <begin position="1"/>
        <end position="12"/>
    </location>
</feature>
<proteinExistence type="predicted"/>
<sequence length="116" mass="11784">ASLPAPARPPVPSAADPGTEEAQGRSRRRPEAPAPDSRALTRQRCLVGRGQGAGERGRVLESPGAGGAFPGLLLLSGSVGREVPGCAPLLVVPLPAVGPMLQEGRFLALITRLHGG</sequence>
<keyword evidence="3" id="KW-1185">Reference proteome</keyword>
<feature type="region of interest" description="Disordered" evidence="1">
    <location>
        <begin position="1"/>
        <end position="42"/>
    </location>
</feature>
<evidence type="ECO:0000256" key="1">
    <source>
        <dbReference type="SAM" id="MobiDB-lite"/>
    </source>
</evidence>
<evidence type="ECO:0000313" key="2">
    <source>
        <dbReference type="EMBL" id="OWK00971.1"/>
    </source>
</evidence>
<evidence type="ECO:0000313" key="3">
    <source>
        <dbReference type="Proteomes" id="UP000242450"/>
    </source>
</evidence>
<organism evidence="2 3">
    <name type="scientific">Cervus elaphus hippelaphus</name>
    <name type="common">European red deer</name>
    <dbReference type="NCBI Taxonomy" id="46360"/>
    <lineage>
        <taxon>Eukaryota</taxon>
        <taxon>Metazoa</taxon>
        <taxon>Chordata</taxon>
        <taxon>Craniata</taxon>
        <taxon>Vertebrata</taxon>
        <taxon>Euteleostomi</taxon>
        <taxon>Mammalia</taxon>
        <taxon>Eutheria</taxon>
        <taxon>Laurasiatheria</taxon>
        <taxon>Artiodactyla</taxon>
        <taxon>Ruminantia</taxon>
        <taxon>Pecora</taxon>
        <taxon>Cervidae</taxon>
        <taxon>Cervinae</taxon>
        <taxon>Cervus</taxon>
    </lineage>
</organism>
<dbReference type="Proteomes" id="UP000242450">
    <property type="component" value="Chromosome 30"/>
</dbReference>
<feature type="non-terminal residue" evidence="2">
    <location>
        <position position="1"/>
    </location>
</feature>
<dbReference type="AlphaFoldDB" id="A0A212C4P2"/>
<comment type="caution">
    <text evidence="2">The sequence shown here is derived from an EMBL/GenBank/DDBJ whole genome shotgun (WGS) entry which is preliminary data.</text>
</comment>
<protein>
    <submittedName>
        <fullName evidence="2">Uncharacterized protein</fullName>
    </submittedName>
</protein>
<reference evidence="2 3" key="1">
    <citation type="journal article" date="2018" name="Mol. Genet. Genomics">
        <title>The red deer Cervus elaphus genome CerEla1.0: sequencing, annotating, genes, and chromosomes.</title>
        <authorList>
            <person name="Bana N.A."/>
            <person name="Nyiri A."/>
            <person name="Nagy J."/>
            <person name="Frank K."/>
            <person name="Nagy T."/>
            <person name="Steger V."/>
            <person name="Schiller M."/>
            <person name="Lakatos P."/>
            <person name="Sugar L."/>
            <person name="Horn P."/>
            <person name="Barta E."/>
            <person name="Orosz L."/>
        </authorList>
    </citation>
    <scope>NUCLEOTIDE SEQUENCE [LARGE SCALE GENOMIC DNA]</scope>
    <source>
        <strain evidence="2">Hungarian</strain>
    </source>
</reference>
<gene>
    <name evidence="2" type="ORF">Celaphus_00016519</name>
</gene>